<keyword evidence="1" id="KW-0472">Membrane</keyword>
<comment type="caution">
    <text evidence="2">The sequence shown here is derived from an EMBL/GenBank/DDBJ whole genome shotgun (WGS) entry which is preliminary data.</text>
</comment>
<protein>
    <recommendedName>
        <fullName evidence="4">Transmembrane protein</fullName>
    </recommendedName>
</protein>
<evidence type="ECO:0000256" key="1">
    <source>
        <dbReference type="SAM" id="Phobius"/>
    </source>
</evidence>
<keyword evidence="1" id="KW-1133">Transmembrane helix</keyword>
<feature type="transmembrane region" description="Helical" evidence="1">
    <location>
        <begin position="98"/>
        <end position="124"/>
    </location>
</feature>
<keyword evidence="1" id="KW-0812">Transmembrane</keyword>
<evidence type="ECO:0000313" key="2">
    <source>
        <dbReference type="EMBL" id="MFC5643538.1"/>
    </source>
</evidence>
<evidence type="ECO:0008006" key="4">
    <source>
        <dbReference type="Google" id="ProtNLM"/>
    </source>
</evidence>
<name>A0ABW0VDV2_9ACTN</name>
<dbReference type="EMBL" id="JBHSOC010000033">
    <property type="protein sequence ID" value="MFC5643538.1"/>
    <property type="molecule type" value="Genomic_DNA"/>
</dbReference>
<dbReference type="Proteomes" id="UP001596066">
    <property type="component" value="Unassembled WGS sequence"/>
</dbReference>
<feature type="transmembrane region" description="Helical" evidence="1">
    <location>
        <begin position="136"/>
        <end position="160"/>
    </location>
</feature>
<proteinExistence type="predicted"/>
<gene>
    <name evidence="2" type="ORF">ACFPZF_19510</name>
</gene>
<dbReference type="RefSeq" id="WP_346143131.1">
    <property type="nucleotide sequence ID" value="NZ_BAAAUA010000012.1"/>
</dbReference>
<organism evidence="2 3">
    <name type="scientific">Kitasatospora cinereorecta</name>
    <dbReference type="NCBI Taxonomy" id="285560"/>
    <lineage>
        <taxon>Bacteria</taxon>
        <taxon>Bacillati</taxon>
        <taxon>Actinomycetota</taxon>
        <taxon>Actinomycetes</taxon>
        <taxon>Kitasatosporales</taxon>
        <taxon>Streptomycetaceae</taxon>
        <taxon>Kitasatospora</taxon>
    </lineage>
</organism>
<keyword evidence="3" id="KW-1185">Reference proteome</keyword>
<sequence>MDVPPRLSQQDRADFERALNRALTREPVRDALRAAGAAGAAGVDGAESERLRALARRSVPEILAGAAPEYAAYARLRTAAETAPPPDRPATTENSSGWLGVLALIVPILTGSAGAIFFLLGAMLGLVPSQRTLGLALWHAGAAAAVVAATSALAGVIGLLTAAARRPPGGAAESLADDDLWRAREAWRSALLERGMLPFLVDQLPPGPSA</sequence>
<accession>A0ABW0VDV2</accession>
<evidence type="ECO:0000313" key="3">
    <source>
        <dbReference type="Proteomes" id="UP001596066"/>
    </source>
</evidence>
<reference evidence="3" key="1">
    <citation type="journal article" date="2019" name="Int. J. Syst. Evol. Microbiol.">
        <title>The Global Catalogue of Microorganisms (GCM) 10K type strain sequencing project: providing services to taxonomists for standard genome sequencing and annotation.</title>
        <authorList>
            <consortium name="The Broad Institute Genomics Platform"/>
            <consortium name="The Broad Institute Genome Sequencing Center for Infectious Disease"/>
            <person name="Wu L."/>
            <person name="Ma J."/>
        </authorList>
    </citation>
    <scope>NUCLEOTIDE SEQUENCE [LARGE SCALE GENOMIC DNA]</scope>
    <source>
        <strain evidence="3">CGMCC 4.1622</strain>
    </source>
</reference>